<evidence type="ECO:0000313" key="2">
    <source>
        <dbReference type="Proteomes" id="UP000076625"/>
    </source>
</evidence>
<evidence type="ECO:0000313" key="1">
    <source>
        <dbReference type="EMBL" id="KZE26855.1"/>
    </source>
</evidence>
<proteinExistence type="predicted"/>
<sequence>MEENKLSLADTFNMRNLAVNEVQHLVGEIKNDLVDLRALATEQQAVGIAAKIDAILEKLS</sequence>
<keyword evidence="2" id="KW-1185">Reference proteome</keyword>
<organism evidence="1 2">
    <name type="scientific">Crenobacter luteus</name>
    <dbReference type="NCBI Taxonomy" id="1452487"/>
    <lineage>
        <taxon>Bacteria</taxon>
        <taxon>Pseudomonadati</taxon>
        <taxon>Pseudomonadota</taxon>
        <taxon>Betaproteobacteria</taxon>
        <taxon>Neisseriales</taxon>
        <taxon>Neisseriaceae</taxon>
        <taxon>Crenobacter</taxon>
    </lineage>
</organism>
<accession>A0A165EN42</accession>
<protein>
    <submittedName>
        <fullName evidence="1">Uncharacterized protein</fullName>
    </submittedName>
</protein>
<name>A0A165EN42_9NEIS</name>
<dbReference type="OrthoDB" id="9947687at2"/>
<dbReference type="RefSeq" id="WP_066614202.1">
    <property type="nucleotide sequence ID" value="NZ_LQQU01000050.1"/>
</dbReference>
<reference evidence="2" key="1">
    <citation type="submission" date="2016-01" db="EMBL/GenBank/DDBJ databases">
        <title>Draft genome of Chromobacterium sp. F49.</title>
        <authorList>
            <person name="Hong K.W."/>
        </authorList>
    </citation>
    <scope>NUCLEOTIDE SEQUENCE [LARGE SCALE GENOMIC DNA]</scope>
    <source>
        <strain evidence="2">CN10</strain>
    </source>
</reference>
<comment type="caution">
    <text evidence="1">The sequence shown here is derived from an EMBL/GenBank/DDBJ whole genome shotgun (WGS) entry which is preliminary data.</text>
</comment>
<dbReference type="AlphaFoldDB" id="A0A165EN42"/>
<dbReference type="Proteomes" id="UP000076625">
    <property type="component" value="Unassembled WGS sequence"/>
</dbReference>
<gene>
    <name evidence="1" type="ORF">AVW16_13915</name>
</gene>
<dbReference type="EMBL" id="LQQU01000050">
    <property type="protein sequence ID" value="KZE26855.1"/>
    <property type="molecule type" value="Genomic_DNA"/>
</dbReference>